<dbReference type="AlphaFoldDB" id="F0QRU9"/>
<dbReference type="STRING" id="768700.MSU_0688"/>
<organism evidence="1 2">
    <name type="scientific">Mycoplasma suis (strain Illinois)</name>
    <dbReference type="NCBI Taxonomy" id="768700"/>
    <lineage>
        <taxon>Bacteria</taxon>
        <taxon>Bacillati</taxon>
        <taxon>Mycoplasmatota</taxon>
        <taxon>Mollicutes</taxon>
        <taxon>Mycoplasmataceae</taxon>
        <taxon>Mycoplasma</taxon>
    </lineage>
</organism>
<gene>
    <name evidence="1" type="ordered locus">MSU_0688</name>
</gene>
<protein>
    <submittedName>
        <fullName evidence="1">Uncharacterized protein</fullName>
    </submittedName>
</protein>
<name>F0QRU9_MYCSL</name>
<sequence length="73" mass="8370">MLDSESKFEKVQGIWFDDIDWGVNVGYRKISEEGNEQAESDCVYLMIGYASGCKKVNGEVEGRERYSLPKKAW</sequence>
<dbReference type="EMBL" id="CP002525">
    <property type="protein sequence ID" value="ADX98219.1"/>
    <property type="molecule type" value="Genomic_DNA"/>
</dbReference>
<reference evidence="1 2" key="1">
    <citation type="journal article" date="2011" name="J. Bacteriol.">
        <title>Complete genome sequences of two hemotropic Mycoplasmas, Mycoplasma haemofelis strain Ohio2 and Mycoplasma suis strain Illinois.</title>
        <authorList>
            <person name="Messick J.B."/>
            <person name="Santos A.P."/>
            <person name="Guimaraes A.M."/>
        </authorList>
    </citation>
    <scope>NUCLEOTIDE SEQUENCE [LARGE SCALE GENOMIC DNA]</scope>
    <source>
        <strain evidence="1 2">Illinois</strain>
    </source>
</reference>
<evidence type="ECO:0000313" key="2">
    <source>
        <dbReference type="Proteomes" id="UP000007484"/>
    </source>
</evidence>
<proteinExistence type="predicted"/>
<dbReference type="RefSeq" id="WP_013610061.1">
    <property type="nucleotide sequence ID" value="NC_015155.1"/>
</dbReference>
<evidence type="ECO:0000313" key="1">
    <source>
        <dbReference type="EMBL" id="ADX98219.1"/>
    </source>
</evidence>
<dbReference type="KEGG" id="mss:MSU_0688"/>
<accession>F0QRU9</accession>
<dbReference type="Proteomes" id="UP000007484">
    <property type="component" value="Chromosome"/>
</dbReference>
<keyword evidence="2" id="KW-1185">Reference proteome</keyword>
<dbReference type="HOGENOM" id="CLU_2700834_0_0_14"/>